<dbReference type="OrthoDB" id="10517021at2759"/>
<sequence length="361" mass="41457">MSYLFTSRKKKRPTARNSCINPNTAAIHLLGICSVKLLRYRDLPEDARLRRNLLYYVYPATWVRTLNPRTVIGQHVLKTIKSEKLQPGVRWKSQFGKQLIYFYGYHGLPYISGFFVTDEEISQKLVDEYLNGPKRSSFVSATFPDIDIVKSFFLRKLRTVSTEVIHLIRLSYKQGSRGDTIMYERSAPTLEGVLDEKPFEAQGYYDEKRISTDVFVLPQVDGVDKADYTLFRLQVSGKTMMAFGRRETLQVRYEDGEVVVTSPNRKLSDMYVRLEERHILKLAGTEAELHIVKVQEKGPHVVQRANAVRVELRQPPLPSSQPIERNVSLWAIFLALSKQIAAHLSILASDERETTAEKVSK</sequence>
<dbReference type="EMBL" id="JAFEUZ010000026">
    <property type="protein sequence ID" value="KAG5476301.1"/>
    <property type="molecule type" value="Genomic_DNA"/>
</dbReference>
<reference evidence="1 2" key="1">
    <citation type="submission" date="2021-03" db="EMBL/GenBank/DDBJ databases">
        <title>Leishmania (Mundinia) martiniquensis Genome sequencing and assembly.</title>
        <authorList>
            <person name="Almutairi H."/>
            <person name="Gatherer D."/>
        </authorList>
    </citation>
    <scope>NUCLEOTIDE SEQUENCE [LARGE SCALE GENOMIC DNA]</scope>
    <source>
        <strain evidence="1">LSCM1</strain>
    </source>
</reference>
<keyword evidence="2" id="KW-1185">Reference proteome</keyword>
<dbReference type="Proteomes" id="UP000673552">
    <property type="component" value="Chromosome 26"/>
</dbReference>
<protein>
    <submittedName>
        <fullName evidence="1">Uncharacterized protein</fullName>
    </submittedName>
</protein>
<dbReference type="KEGG" id="lmat:92514040"/>
<dbReference type="RefSeq" id="XP_067177759.1">
    <property type="nucleotide sequence ID" value="XM_067321528.1"/>
</dbReference>
<dbReference type="AlphaFoldDB" id="A0A836KJ96"/>
<comment type="caution">
    <text evidence="1">The sequence shown here is derived from an EMBL/GenBank/DDBJ whole genome shotgun (WGS) entry which is preliminary data.</text>
</comment>
<gene>
    <name evidence="1" type="ORF">LSCM1_04002</name>
</gene>
<organism evidence="1 2">
    <name type="scientific">Leishmania martiniquensis</name>
    <dbReference type="NCBI Taxonomy" id="1580590"/>
    <lineage>
        <taxon>Eukaryota</taxon>
        <taxon>Discoba</taxon>
        <taxon>Euglenozoa</taxon>
        <taxon>Kinetoplastea</taxon>
        <taxon>Metakinetoplastina</taxon>
        <taxon>Trypanosomatida</taxon>
        <taxon>Trypanosomatidae</taxon>
        <taxon>Leishmaniinae</taxon>
        <taxon>Leishmania</taxon>
    </lineage>
</organism>
<proteinExistence type="predicted"/>
<accession>A0A836KJ96</accession>
<evidence type="ECO:0000313" key="2">
    <source>
        <dbReference type="Proteomes" id="UP000673552"/>
    </source>
</evidence>
<name>A0A836KJ96_9TRYP</name>
<dbReference type="GeneID" id="92514040"/>
<evidence type="ECO:0000313" key="1">
    <source>
        <dbReference type="EMBL" id="KAG5476301.1"/>
    </source>
</evidence>